<reference evidence="1 2" key="1">
    <citation type="submission" date="2018-05" db="EMBL/GenBank/DDBJ databases">
        <title>Legionella qingyii sp.nov., whole genome shotgun sequence.</title>
        <authorList>
            <person name="Wu H."/>
            <person name="Zhu Q."/>
            <person name="Hu C."/>
        </authorList>
    </citation>
    <scope>NUCLEOTIDE SEQUENCE [LARGE SCALE GENOMIC DNA]</scope>
    <source>
        <strain evidence="1 2">HEB18</strain>
    </source>
</reference>
<comment type="caution">
    <text evidence="1">The sequence shown here is derived from an EMBL/GenBank/DDBJ whole genome shotgun (WGS) entry which is preliminary data.</text>
</comment>
<sequence length="117" mass="13817">MLQIILSSKVQFLRTTQKIRDSRIRIRGKKINRKLGTSALETTDKYPLVAVKPDKRTRKKSTIMTNEYLYGIMNQKNYLANVPLIACRKSKKIRRNDTDKIKLEINYHFQDLPHKID</sequence>
<name>A0A317U4Z4_9GAMM</name>
<dbReference type="EMBL" id="QHJG01000004">
    <property type="protein sequence ID" value="PWY57073.1"/>
    <property type="molecule type" value="Genomic_DNA"/>
</dbReference>
<evidence type="ECO:0000313" key="1">
    <source>
        <dbReference type="EMBL" id="PWY57073.1"/>
    </source>
</evidence>
<dbReference type="Proteomes" id="UP000247152">
    <property type="component" value="Unassembled WGS sequence"/>
</dbReference>
<gene>
    <name evidence="1" type="ORF">DGG96_03550</name>
</gene>
<evidence type="ECO:0000313" key="2">
    <source>
        <dbReference type="Proteomes" id="UP000247152"/>
    </source>
</evidence>
<proteinExistence type="predicted"/>
<dbReference type="AlphaFoldDB" id="A0A317U4Z4"/>
<accession>A0A317U4Z4</accession>
<protein>
    <submittedName>
        <fullName evidence="1">Uncharacterized protein</fullName>
    </submittedName>
</protein>
<organism evidence="1 2">
    <name type="scientific">Legionella qingyii</name>
    <dbReference type="NCBI Taxonomy" id="2184757"/>
    <lineage>
        <taxon>Bacteria</taxon>
        <taxon>Pseudomonadati</taxon>
        <taxon>Pseudomonadota</taxon>
        <taxon>Gammaproteobacteria</taxon>
        <taxon>Legionellales</taxon>
        <taxon>Legionellaceae</taxon>
        <taxon>Legionella</taxon>
    </lineage>
</organism>